<comment type="function">
    <text evidence="10">Catalyzes the single-oxidation or sequential double oxidation reaction of carbohydrates primarily at carbon-2 and/or carbon-3 with the concomitant reduction of the flavin. The enzyme exhibits a broad sugar substrate specificity, oxidizing different aldopyranoses to the corresponding C-1, C-2, C-3 or C-1,2, C-2,3 and C-3,4 (di)dehydro sugars with substrate-specific regioselectivity. Accepts only a narrow range of electron acceptors such as substituted benzoquinones and complexed metal ions and reacts extremely slowly with O(2) as acceptor. May play a role in the natural recycling of plant matter by oxidizing all major monosaccharides in lignocellulose and by reducing quinone compounds or reactive radical species generated during lignin depolymerization.</text>
</comment>
<evidence type="ECO:0000256" key="9">
    <source>
        <dbReference type="ARBA" id="ARBA00023002"/>
    </source>
</evidence>
<keyword evidence="9" id="KW-0560">Oxidoreductase</keyword>
<evidence type="ECO:0000256" key="17">
    <source>
        <dbReference type="SAM" id="MobiDB-lite"/>
    </source>
</evidence>
<feature type="signal peptide" evidence="19">
    <location>
        <begin position="1"/>
        <end position="23"/>
    </location>
</feature>
<organism evidence="21 22">
    <name type="scientific">Panaeolus cyanescens</name>
    <dbReference type="NCBI Taxonomy" id="181874"/>
    <lineage>
        <taxon>Eukaryota</taxon>
        <taxon>Fungi</taxon>
        <taxon>Dikarya</taxon>
        <taxon>Basidiomycota</taxon>
        <taxon>Agaricomycotina</taxon>
        <taxon>Agaricomycetes</taxon>
        <taxon>Agaricomycetidae</taxon>
        <taxon>Agaricales</taxon>
        <taxon>Agaricineae</taxon>
        <taxon>Galeropsidaceae</taxon>
        <taxon>Panaeolus</taxon>
    </lineage>
</organism>
<feature type="domain" description="Glucose-methanol-choline oxidoreductase N-terminal" evidence="20">
    <location>
        <begin position="353"/>
        <end position="367"/>
    </location>
</feature>
<evidence type="ECO:0000256" key="13">
    <source>
        <dbReference type="ARBA" id="ARBA00034029"/>
    </source>
</evidence>
<dbReference type="OrthoDB" id="269227at2759"/>
<feature type="binding site" evidence="16">
    <location>
        <position position="306"/>
    </location>
    <ligand>
        <name>FAD</name>
        <dbReference type="ChEBI" id="CHEBI:57692"/>
    </ligand>
</feature>
<keyword evidence="8 16" id="KW-0274">FAD</keyword>
<evidence type="ECO:0000256" key="11">
    <source>
        <dbReference type="ARBA" id="ARBA00033986"/>
    </source>
</evidence>
<evidence type="ECO:0000256" key="7">
    <source>
        <dbReference type="ARBA" id="ARBA00022630"/>
    </source>
</evidence>
<evidence type="ECO:0000256" key="15">
    <source>
        <dbReference type="ARBA" id="ARBA00034059"/>
    </source>
</evidence>
<comment type="catalytic activity">
    <reaction evidence="15">
        <text>a pyranoside + acceptor = a pyranosid-3,4-diulose + reduced acceptor.</text>
        <dbReference type="EC" id="1.1.99.29"/>
    </reaction>
</comment>
<dbReference type="InterPro" id="IPR000172">
    <property type="entry name" value="GMC_OxRdtase_N"/>
</dbReference>
<dbReference type="PANTHER" id="PTHR11552:SF218">
    <property type="entry name" value="GLUCOSE-METHANOL-CHOLINE OXIDOREDUCTASE N-TERMINAL DOMAIN-CONTAINING PROTEIN"/>
    <property type="match status" value="1"/>
</dbReference>
<reference evidence="21 22" key="1">
    <citation type="journal article" date="2018" name="Evol. Lett.">
        <title>Horizontal gene cluster transfer increased hallucinogenic mushroom diversity.</title>
        <authorList>
            <person name="Reynolds H.T."/>
            <person name="Vijayakumar V."/>
            <person name="Gluck-Thaler E."/>
            <person name="Korotkin H.B."/>
            <person name="Matheny P.B."/>
            <person name="Slot J.C."/>
        </authorList>
    </citation>
    <scope>NUCLEOTIDE SEQUENCE [LARGE SCALE GENOMIC DNA]</scope>
    <source>
        <strain evidence="21 22">2629</strain>
    </source>
</reference>
<dbReference type="PANTHER" id="PTHR11552">
    <property type="entry name" value="GLUCOSE-METHANOL-CHOLINE GMC OXIDOREDUCTASE"/>
    <property type="match status" value="1"/>
</dbReference>
<comment type="subunit">
    <text evidence="4">Monomer.</text>
</comment>
<dbReference type="AlphaFoldDB" id="A0A409W2K0"/>
<comment type="catalytic activity">
    <reaction evidence="12">
        <text>pyranose + acceptor = pyranos-2,3-diulose + reduced acceptor.</text>
        <dbReference type="EC" id="1.1.99.29"/>
    </reaction>
</comment>
<evidence type="ECO:0000256" key="12">
    <source>
        <dbReference type="ARBA" id="ARBA00034010"/>
    </source>
</evidence>
<comment type="caution">
    <text evidence="21">The sequence shown here is derived from an EMBL/GenBank/DDBJ whole genome shotgun (WGS) entry which is preliminary data.</text>
</comment>
<evidence type="ECO:0000256" key="8">
    <source>
        <dbReference type="ARBA" id="ARBA00022827"/>
    </source>
</evidence>
<comment type="similarity">
    <text evidence="3">Belongs to the GMC oxidoreductase family.</text>
</comment>
<dbReference type="InterPro" id="IPR027424">
    <property type="entry name" value="Glucose_Oxidase_domain_2"/>
</dbReference>
<proteinExistence type="inferred from homology"/>
<dbReference type="InParanoid" id="A0A409W2K0"/>
<evidence type="ECO:0000256" key="3">
    <source>
        <dbReference type="ARBA" id="ARBA00010790"/>
    </source>
</evidence>
<dbReference type="SUPFAM" id="SSF51905">
    <property type="entry name" value="FAD/NAD(P)-binding domain"/>
    <property type="match status" value="1"/>
</dbReference>
<dbReference type="Gene3D" id="4.10.450.10">
    <property type="entry name" value="Glucose Oxidase, domain 2"/>
    <property type="match status" value="1"/>
</dbReference>
<keyword evidence="22" id="KW-1185">Reference proteome</keyword>
<evidence type="ECO:0000259" key="20">
    <source>
        <dbReference type="PROSITE" id="PS00624"/>
    </source>
</evidence>
<comment type="catalytic activity">
    <reaction evidence="14">
        <text>a pyranoside + acceptor = a pyranosid-3-ulose + reduced acceptor.</text>
        <dbReference type="EC" id="1.1.99.29"/>
    </reaction>
</comment>
<protein>
    <recommendedName>
        <fullName evidence="5">pyranose dehydrogenase (acceptor)</fullName>
        <ecNumber evidence="5">1.1.99.29</ecNumber>
    </recommendedName>
</protein>
<dbReference type="GO" id="GO:0050660">
    <property type="term" value="F:flavin adenine dinucleotide binding"/>
    <property type="evidence" value="ECO:0007669"/>
    <property type="project" value="InterPro"/>
</dbReference>
<keyword evidence="18" id="KW-0472">Membrane</keyword>
<feature type="transmembrane region" description="Helical" evidence="18">
    <location>
        <begin position="623"/>
        <end position="645"/>
    </location>
</feature>
<evidence type="ECO:0000256" key="2">
    <source>
        <dbReference type="ARBA" id="ARBA00004613"/>
    </source>
</evidence>
<evidence type="ECO:0000256" key="19">
    <source>
        <dbReference type="SAM" id="SignalP"/>
    </source>
</evidence>
<dbReference type="SUPFAM" id="SSF54373">
    <property type="entry name" value="FAD-linked reductases, C-terminal domain"/>
    <property type="match status" value="1"/>
</dbReference>
<evidence type="ECO:0000256" key="10">
    <source>
        <dbReference type="ARBA" id="ARBA00024699"/>
    </source>
</evidence>
<sequence>MWTLESALLGLALLSAQTAPASATPGPHPTAIHPRHAHSHSGTGFNDHVHMFKREILTAPSQLRDTYDFVIAGGGLAGLVIASRLSEDAGTTVLVLEAGGAGDDVKDGVNAPAGAYYSSIVDTDYDWKHFTVPQEKLNNRVIPWPRGKILGGSTAMNAMYVVRPSTEELDAWQEIIAPQGDTSAAAQWGWNNMYNYMKKAENFTGPNANLLSVMDVQFDASTHGSGGPMQVSYPDVMINIVANWTQSLNAAGVPTLNAPNGGSTLGGFISPSSINPANWTRSYSKSAYIDSLPPRDNLHILPSTTVTRLLWGAEKDRNGNFYATGVEWVPSSATDTTGRSSVKVRREVILAGGALGSPKVLMHSGVGPKDMLERAGVTVQLDLPGVGQNLQDHMTAGVVWETPLETAGDIHDSGSDFARSAEFLSCINDAVAFVNISTLFGGNPVPELQKQIADFLPEAATTLVPSTSPEVIEGYKDIYNTIVEKFWEKTAHIEMLMSIISPGVVSIQSALQHPFSKGHLYINSTNPLDPVIIDPQYYSHFADQIIMRQGLKLVRNVGLAFGETLGAEIWPGPRVQTDQDWENWLIYDSAGTQYHPTGSCAMMPRNKGGVVDAKLGVYGLGELLTILFFSPCFLYPFALASAFLVV</sequence>
<dbReference type="PROSITE" id="PS00624">
    <property type="entry name" value="GMC_OXRED_2"/>
    <property type="match status" value="1"/>
</dbReference>
<evidence type="ECO:0000256" key="1">
    <source>
        <dbReference type="ARBA" id="ARBA00001974"/>
    </source>
</evidence>
<dbReference type="InterPro" id="IPR012132">
    <property type="entry name" value="GMC_OxRdtase"/>
</dbReference>
<comment type="catalytic activity">
    <reaction evidence="13">
        <text>pyranose + acceptor = pyranos-3-ulose + reduced acceptor.</text>
        <dbReference type="EC" id="1.1.99.29"/>
    </reaction>
</comment>
<dbReference type="Pfam" id="PF05199">
    <property type="entry name" value="GMC_oxred_C"/>
    <property type="match status" value="1"/>
</dbReference>
<name>A0A409W2K0_9AGAR</name>
<keyword evidence="18" id="KW-1133">Transmembrane helix</keyword>
<dbReference type="InterPro" id="IPR036188">
    <property type="entry name" value="FAD/NAD-bd_sf"/>
</dbReference>
<dbReference type="Pfam" id="PF00732">
    <property type="entry name" value="GMC_oxred_N"/>
    <property type="match status" value="1"/>
</dbReference>
<evidence type="ECO:0000256" key="6">
    <source>
        <dbReference type="ARBA" id="ARBA00022525"/>
    </source>
</evidence>
<dbReference type="EC" id="1.1.99.29" evidence="5"/>
<evidence type="ECO:0000256" key="4">
    <source>
        <dbReference type="ARBA" id="ARBA00011245"/>
    </source>
</evidence>
<dbReference type="GO" id="GO:0033718">
    <property type="term" value="F:pyranose dehydrogenase (acceptor) activity"/>
    <property type="evidence" value="ECO:0007669"/>
    <property type="project" value="UniProtKB-EC"/>
</dbReference>
<dbReference type="Gene3D" id="3.30.560.10">
    <property type="entry name" value="Glucose Oxidase, domain 3"/>
    <property type="match status" value="1"/>
</dbReference>
<dbReference type="EMBL" id="NHTK01005854">
    <property type="protein sequence ID" value="PPQ72740.1"/>
    <property type="molecule type" value="Genomic_DNA"/>
</dbReference>
<evidence type="ECO:0000256" key="14">
    <source>
        <dbReference type="ARBA" id="ARBA00034050"/>
    </source>
</evidence>
<evidence type="ECO:0000256" key="16">
    <source>
        <dbReference type="PIRSR" id="PIRSR000137-2"/>
    </source>
</evidence>
<keyword evidence="19" id="KW-0732">Signal</keyword>
<evidence type="ECO:0000313" key="21">
    <source>
        <dbReference type="EMBL" id="PPQ72740.1"/>
    </source>
</evidence>
<dbReference type="InterPro" id="IPR007867">
    <property type="entry name" value="GMC_OxRtase_C"/>
</dbReference>
<dbReference type="Proteomes" id="UP000284842">
    <property type="component" value="Unassembled WGS sequence"/>
</dbReference>
<gene>
    <name evidence="21" type="ORF">CVT24_012634</name>
</gene>
<accession>A0A409W2K0</accession>
<keyword evidence="6" id="KW-0964">Secreted</keyword>
<evidence type="ECO:0000256" key="5">
    <source>
        <dbReference type="ARBA" id="ARBA00013177"/>
    </source>
</evidence>
<dbReference type="STRING" id="181874.A0A409W2K0"/>
<keyword evidence="18" id="KW-0812">Transmembrane</keyword>
<comment type="subcellular location">
    <subcellularLocation>
        <location evidence="2">Secreted</location>
    </subcellularLocation>
</comment>
<feature type="chain" id="PRO_5019463406" description="pyranose dehydrogenase (acceptor)" evidence="19">
    <location>
        <begin position="24"/>
        <end position="646"/>
    </location>
</feature>
<dbReference type="Gene3D" id="3.50.50.60">
    <property type="entry name" value="FAD/NAD(P)-binding domain"/>
    <property type="match status" value="1"/>
</dbReference>
<comment type="cofactor">
    <cofactor evidence="1 16">
        <name>FAD</name>
        <dbReference type="ChEBI" id="CHEBI:57692"/>
    </cofactor>
</comment>
<evidence type="ECO:0000256" key="18">
    <source>
        <dbReference type="SAM" id="Phobius"/>
    </source>
</evidence>
<dbReference type="GO" id="GO:0005576">
    <property type="term" value="C:extracellular region"/>
    <property type="evidence" value="ECO:0007669"/>
    <property type="project" value="UniProtKB-SubCell"/>
</dbReference>
<evidence type="ECO:0000313" key="22">
    <source>
        <dbReference type="Proteomes" id="UP000284842"/>
    </source>
</evidence>
<keyword evidence="7" id="KW-0285">Flavoprotein</keyword>
<feature type="region of interest" description="Disordered" evidence="17">
    <location>
        <begin position="19"/>
        <end position="44"/>
    </location>
</feature>
<dbReference type="PIRSF" id="PIRSF000137">
    <property type="entry name" value="Alcohol_oxidase"/>
    <property type="match status" value="1"/>
</dbReference>
<comment type="catalytic activity">
    <reaction evidence="11">
        <text>pyranose + acceptor = pyranos-2-ulose + reduced acceptor.</text>
        <dbReference type="EC" id="1.1.99.29"/>
    </reaction>
</comment>